<organism evidence="6 7">
    <name type="scientific">Apis cerana cerana</name>
    <name type="common">Oriental honeybee</name>
    <dbReference type="NCBI Taxonomy" id="94128"/>
    <lineage>
        <taxon>Eukaryota</taxon>
        <taxon>Metazoa</taxon>
        <taxon>Ecdysozoa</taxon>
        <taxon>Arthropoda</taxon>
        <taxon>Hexapoda</taxon>
        <taxon>Insecta</taxon>
        <taxon>Pterygota</taxon>
        <taxon>Neoptera</taxon>
        <taxon>Endopterygota</taxon>
        <taxon>Hymenoptera</taxon>
        <taxon>Apocrita</taxon>
        <taxon>Aculeata</taxon>
        <taxon>Apoidea</taxon>
        <taxon>Anthophila</taxon>
        <taxon>Apidae</taxon>
        <taxon>Apis</taxon>
    </lineage>
</organism>
<feature type="coiled-coil region" evidence="5">
    <location>
        <begin position="24"/>
        <end position="58"/>
    </location>
</feature>
<dbReference type="Gene3D" id="1.10.287.370">
    <property type="match status" value="1"/>
</dbReference>
<protein>
    <submittedName>
        <fullName evidence="6">Prefoldin subunit</fullName>
    </submittedName>
</protein>
<dbReference type="AlphaFoldDB" id="A0A2A3ETN3"/>
<evidence type="ECO:0000256" key="3">
    <source>
        <dbReference type="ARBA" id="ARBA00023186"/>
    </source>
</evidence>
<dbReference type="SUPFAM" id="SSF46579">
    <property type="entry name" value="Prefoldin"/>
    <property type="match status" value="1"/>
</dbReference>
<dbReference type="OrthoDB" id="29646at2759"/>
<comment type="similarity">
    <text evidence="1">Belongs to the prefoldin subunit beta family.</text>
</comment>
<dbReference type="InterPro" id="IPR027235">
    <property type="entry name" value="PFD2"/>
</dbReference>
<dbReference type="GO" id="GO:0006457">
    <property type="term" value="P:protein folding"/>
    <property type="evidence" value="ECO:0007669"/>
    <property type="project" value="InterPro"/>
</dbReference>
<dbReference type="STRING" id="94128.A0A2A3ETN3"/>
<dbReference type="CDD" id="cd23163">
    <property type="entry name" value="Prefoldin_2"/>
    <property type="match status" value="1"/>
</dbReference>
<dbReference type="PANTHER" id="PTHR13303">
    <property type="entry name" value="PREFOLDIN SUBUNIT 2"/>
    <property type="match status" value="1"/>
</dbReference>
<dbReference type="InterPro" id="IPR002777">
    <property type="entry name" value="PFD_beta-like"/>
</dbReference>
<proteinExistence type="inferred from homology"/>
<keyword evidence="5" id="KW-0175">Coiled coil</keyword>
<evidence type="ECO:0000313" key="7">
    <source>
        <dbReference type="Proteomes" id="UP000242457"/>
    </source>
</evidence>
<evidence type="ECO:0000256" key="4">
    <source>
        <dbReference type="ARBA" id="ARBA00024667"/>
    </source>
</evidence>
<name>A0A2A3ETN3_APICC</name>
<evidence type="ECO:0000256" key="2">
    <source>
        <dbReference type="ARBA" id="ARBA00011695"/>
    </source>
</evidence>
<gene>
    <name evidence="6" type="ORF">APICC_05856</name>
</gene>
<keyword evidence="3" id="KW-0143">Chaperone</keyword>
<evidence type="ECO:0000313" key="6">
    <source>
        <dbReference type="EMBL" id="PBC34642.1"/>
    </source>
</evidence>
<dbReference type="EMBL" id="KZ288189">
    <property type="protein sequence ID" value="PBC34642.1"/>
    <property type="molecule type" value="Genomic_DNA"/>
</dbReference>
<dbReference type="GO" id="GO:0016272">
    <property type="term" value="C:prefoldin complex"/>
    <property type="evidence" value="ECO:0007669"/>
    <property type="project" value="InterPro"/>
</dbReference>
<evidence type="ECO:0000256" key="5">
    <source>
        <dbReference type="SAM" id="Coils"/>
    </source>
</evidence>
<comment type="subunit">
    <text evidence="2">Heterohexamer of two PFD-alpha type and four PFD-beta type subunits.</text>
</comment>
<accession>A0A2A3ETN3</accession>
<sequence>MASDKKSGKSSKGTKSTTEILSEFQILRNEQRAMANKLSEMEMELNEHKIVIDTLKNIDPKRKCYRMTGGVLCERTVEDVMPALITNKEQLIKVIDTLNDQLTKKGIEINEFKEKHNIRIRGQQDIQQRQGEDKDSKEAKRSAVVVNSLLNNYS</sequence>
<keyword evidence="7" id="KW-1185">Reference proteome</keyword>
<dbReference type="Pfam" id="PF01920">
    <property type="entry name" value="Prefoldin_2"/>
    <property type="match status" value="1"/>
</dbReference>
<dbReference type="GO" id="GO:0051082">
    <property type="term" value="F:unfolded protein binding"/>
    <property type="evidence" value="ECO:0007669"/>
    <property type="project" value="InterPro"/>
</dbReference>
<comment type="function">
    <text evidence="4">Binds specifically to cytosolic chaperonin (c-CPN) and transfers target proteins to it. Binds to nascent polypeptide chain and promotes folding in an environment in which there are many competing pathways for nonnative proteins.</text>
</comment>
<dbReference type="InterPro" id="IPR009053">
    <property type="entry name" value="Prefoldin"/>
</dbReference>
<reference evidence="6 7" key="1">
    <citation type="submission" date="2014-07" db="EMBL/GenBank/DDBJ databases">
        <title>Genomic and transcriptomic analysis on Apis cerana provide comprehensive insights into honey bee biology.</title>
        <authorList>
            <person name="Diao Q."/>
            <person name="Sun L."/>
            <person name="Zheng H."/>
            <person name="Zheng H."/>
            <person name="Xu S."/>
            <person name="Wang S."/>
            <person name="Zeng Z."/>
            <person name="Hu F."/>
            <person name="Su S."/>
            <person name="Wu J."/>
        </authorList>
    </citation>
    <scope>NUCLEOTIDE SEQUENCE [LARGE SCALE GENOMIC DNA]</scope>
    <source>
        <tissue evidence="6">Pupae without intestine</tissue>
    </source>
</reference>
<evidence type="ECO:0000256" key="1">
    <source>
        <dbReference type="ARBA" id="ARBA00008045"/>
    </source>
</evidence>
<dbReference type="Proteomes" id="UP000242457">
    <property type="component" value="Unassembled WGS sequence"/>
</dbReference>
<dbReference type="FunFam" id="1.10.287.370:FF:000002">
    <property type="entry name" value="Prefoldin subunit 2"/>
    <property type="match status" value="1"/>
</dbReference>